<dbReference type="AlphaFoldDB" id="A0A4Y7Q6D1"/>
<feature type="domain" description="Crinkler effector protein N-terminal" evidence="4">
    <location>
        <begin position="7"/>
        <end position="81"/>
    </location>
</feature>
<protein>
    <recommendedName>
        <fullName evidence="4">Crinkler effector protein N-terminal domain-containing protein</fullName>
    </recommendedName>
</protein>
<reference evidence="5 6" key="1">
    <citation type="submission" date="2018-06" db="EMBL/GenBank/DDBJ databases">
        <title>A transcriptomic atlas of mushroom development highlights an independent origin of complex multicellularity.</title>
        <authorList>
            <consortium name="DOE Joint Genome Institute"/>
            <person name="Krizsan K."/>
            <person name="Almasi E."/>
            <person name="Merenyi Z."/>
            <person name="Sahu N."/>
            <person name="Viragh M."/>
            <person name="Koszo T."/>
            <person name="Mondo S."/>
            <person name="Kiss B."/>
            <person name="Balint B."/>
            <person name="Kues U."/>
            <person name="Barry K."/>
            <person name="Hegedus J.C."/>
            <person name="Henrissat B."/>
            <person name="Johnson J."/>
            <person name="Lipzen A."/>
            <person name="Ohm R."/>
            <person name="Nagy I."/>
            <person name="Pangilinan J."/>
            <person name="Yan J."/>
            <person name="Xiong Y."/>
            <person name="Grigoriev I.V."/>
            <person name="Hibbett D.S."/>
            <person name="Nagy L.G."/>
        </authorList>
    </citation>
    <scope>NUCLEOTIDE SEQUENCE [LARGE SCALE GENOMIC DNA]</scope>
    <source>
        <strain evidence="5 6">SZMC22713</strain>
    </source>
</reference>
<dbReference type="InterPro" id="IPR045379">
    <property type="entry name" value="Crinkler_N"/>
</dbReference>
<accession>A0A4Y7Q6D1</accession>
<gene>
    <name evidence="5" type="ORF">BD410DRAFT_259173</name>
</gene>
<sequence>MAAIPSLEFWCIIEGESDIFDVPISANARISQLKLAIQSVKGVEKGSLAGIPFSELHLFKFDNPIPISPVKNLTERVKSASASEIDEPHELETINR</sequence>
<evidence type="ECO:0000256" key="1">
    <source>
        <dbReference type="ARBA" id="ARBA00004340"/>
    </source>
</evidence>
<dbReference type="GO" id="GO:0043657">
    <property type="term" value="C:host cell"/>
    <property type="evidence" value="ECO:0007669"/>
    <property type="project" value="UniProtKB-SubCell"/>
</dbReference>
<dbReference type="Proteomes" id="UP000294933">
    <property type="component" value="Unassembled WGS sequence"/>
</dbReference>
<keyword evidence="6" id="KW-1185">Reference proteome</keyword>
<evidence type="ECO:0000313" key="5">
    <source>
        <dbReference type="EMBL" id="TDL22380.1"/>
    </source>
</evidence>
<name>A0A4Y7Q6D1_9AGAM</name>
<comment type="subcellular location">
    <subcellularLocation>
        <location evidence="1">Host cell</location>
    </subcellularLocation>
    <subcellularLocation>
        <location evidence="2">Secreted</location>
    </subcellularLocation>
</comment>
<evidence type="ECO:0000259" key="4">
    <source>
        <dbReference type="Pfam" id="PF20147"/>
    </source>
</evidence>
<evidence type="ECO:0000313" key="6">
    <source>
        <dbReference type="Proteomes" id="UP000294933"/>
    </source>
</evidence>
<dbReference type="Pfam" id="PF20147">
    <property type="entry name" value="Crinkler"/>
    <property type="match status" value="1"/>
</dbReference>
<organism evidence="5 6">
    <name type="scientific">Rickenella mellea</name>
    <dbReference type="NCBI Taxonomy" id="50990"/>
    <lineage>
        <taxon>Eukaryota</taxon>
        <taxon>Fungi</taxon>
        <taxon>Dikarya</taxon>
        <taxon>Basidiomycota</taxon>
        <taxon>Agaricomycotina</taxon>
        <taxon>Agaricomycetes</taxon>
        <taxon>Hymenochaetales</taxon>
        <taxon>Rickenellaceae</taxon>
        <taxon>Rickenella</taxon>
    </lineage>
</organism>
<evidence type="ECO:0000256" key="2">
    <source>
        <dbReference type="ARBA" id="ARBA00004613"/>
    </source>
</evidence>
<evidence type="ECO:0000256" key="3">
    <source>
        <dbReference type="ARBA" id="ARBA00022525"/>
    </source>
</evidence>
<keyword evidence="3" id="KW-0964">Secreted</keyword>
<dbReference type="EMBL" id="ML170175">
    <property type="protein sequence ID" value="TDL22380.1"/>
    <property type="molecule type" value="Genomic_DNA"/>
</dbReference>
<dbReference type="GO" id="GO:0005576">
    <property type="term" value="C:extracellular region"/>
    <property type="evidence" value="ECO:0007669"/>
    <property type="project" value="UniProtKB-SubCell"/>
</dbReference>
<proteinExistence type="predicted"/>
<dbReference type="VEuPathDB" id="FungiDB:BD410DRAFT_259173"/>